<feature type="domain" description="Response regulatory" evidence="16">
    <location>
        <begin position="1087"/>
        <end position="1206"/>
    </location>
</feature>
<dbReference type="PROSITE" id="PS50894">
    <property type="entry name" value="HPT"/>
    <property type="match status" value="1"/>
</dbReference>
<dbReference type="SMART" id="SM00448">
    <property type="entry name" value="REC"/>
    <property type="match status" value="2"/>
</dbReference>
<comment type="caution">
    <text evidence="20">The sequence shown here is derived from an EMBL/GenBank/DDBJ whole genome shotgun (WGS) entry which is preliminary data.</text>
</comment>
<dbReference type="Gene3D" id="3.30.565.10">
    <property type="entry name" value="Histidine kinase-like ATPase, C-terminal domain"/>
    <property type="match status" value="1"/>
</dbReference>
<proteinExistence type="predicted"/>
<dbReference type="PRINTS" id="PR00344">
    <property type="entry name" value="BCTRLSENSOR"/>
</dbReference>
<dbReference type="Pfam" id="PF00512">
    <property type="entry name" value="HisKA"/>
    <property type="match status" value="1"/>
</dbReference>
<evidence type="ECO:0000256" key="2">
    <source>
        <dbReference type="ARBA" id="ARBA00004651"/>
    </source>
</evidence>
<dbReference type="SMART" id="SM00091">
    <property type="entry name" value="PAS"/>
    <property type="match status" value="2"/>
</dbReference>
<feature type="modified residue" description="Phosphohistidine" evidence="12">
    <location>
        <position position="1285"/>
    </location>
</feature>
<dbReference type="InterPro" id="IPR000014">
    <property type="entry name" value="PAS"/>
</dbReference>
<keyword evidence="6" id="KW-0812">Transmembrane</keyword>
<comment type="subcellular location">
    <subcellularLocation>
        <location evidence="2">Cell membrane</location>
        <topology evidence="2">Multi-pass membrane protein</topology>
    </subcellularLocation>
</comment>
<feature type="modified residue" description="4-aspartylphosphate" evidence="13">
    <location>
        <position position="998"/>
    </location>
</feature>
<dbReference type="RefSeq" id="WP_186924093.1">
    <property type="nucleotide sequence ID" value="NZ_JACOFW010000024.1"/>
</dbReference>
<dbReference type="SMART" id="SM00387">
    <property type="entry name" value="HATPase_c"/>
    <property type="match status" value="1"/>
</dbReference>
<evidence type="ECO:0000256" key="1">
    <source>
        <dbReference type="ARBA" id="ARBA00000085"/>
    </source>
</evidence>
<dbReference type="InterPro" id="IPR035965">
    <property type="entry name" value="PAS-like_dom_sf"/>
</dbReference>
<organism evidence="20 21">
    <name type="scientific">Undibacterium seohonense</name>
    <dbReference type="NCBI Taxonomy" id="1344950"/>
    <lineage>
        <taxon>Bacteria</taxon>
        <taxon>Pseudomonadati</taxon>
        <taxon>Pseudomonadota</taxon>
        <taxon>Betaproteobacteria</taxon>
        <taxon>Burkholderiales</taxon>
        <taxon>Oxalobacteraceae</taxon>
        <taxon>Undibacterium</taxon>
    </lineage>
</organism>
<evidence type="ECO:0000256" key="11">
    <source>
        <dbReference type="ARBA" id="ARBA00023136"/>
    </source>
</evidence>
<dbReference type="PANTHER" id="PTHR45339">
    <property type="entry name" value="HYBRID SIGNAL TRANSDUCTION HISTIDINE KINASE J"/>
    <property type="match status" value="1"/>
</dbReference>
<evidence type="ECO:0000259" key="18">
    <source>
        <dbReference type="PROSITE" id="PS50113"/>
    </source>
</evidence>
<evidence type="ECO:0000256" key="3">
    <source>
        <dbReference type="ARBA" id="ARBA00012438"/>
    </source>
</evidence>
<dbReference type="CDD" id="cd00130">
    <property type="entry name" value="PAS"/>
    <property type="match status" value="2"/>
</dbReference>
<dbReference type="SUPFAM" id="SSF47226">
    <property type="entry name" value="Histidine-containing phosphotransfer domain, HPT domain"/>
    <property type="match status" value="1"/>
</dbReference>
<dbReference type="InterPro" id="IPR001789">
    <property type="entry name" value="Sig_transdc_resp-reg_receiver"/>
</dbReference>
<evidence type="ECO:0000256" key="5">
    <source>
        <dbReference type="ARBA" id="ARBA00022553"/>
    </source>
</evidence>
<feature type="domain" description="Response regulatory" evidence="16">
    <location>
        <begin position="944"/>
        <end position="1065"/>
    </location>
</feature>
<dbReference type="InterPro" id="IPR036641">
    <property type="entry name" value="HPT_dom_sf"/>
</dbReference>
<evidence type="ECO:0000313" key="20">
    <source>
        <dbReference type="EMBL" id="MBC3809027.1"/>
    </source>
</evidence>
<dbReference type="Gene3D" id="3.30.450.20">
    <property type="entry name" value="PAS domain"/>
    <property type="match status" value="2"/>
</dbReference>
<dbReference type="PROSITE" id="PS50109">
    <property type="entry name" value="HIS_KIN"/>
    <property type="match status" value="1"/>
</dbReference>
<keyword evidence="10" id="KW-0902">Two-component regulatory system</keyword>
<evidence type="ECO:0000256" key="7">
    <source>
        <dbReference type="ARBA" id="ARBA00022741"/>
    </source>
</evidence>
<feature type="domain" description="HPt" evidence="19">
    <location>
        <begin position="1246"/>
        <end position="1339"/>
    </location>
</feature>
<dbReference type="PROSITE" id="PS50110">
    <property type="entry name" value="RESPONSE_REGULATORY"/>
    <property type="match status" value="2"/>
</dbReference>
<dbReference type="CDD" id="cd16922">
    <property type="entry name" value="HATPase_EvgS-ArcB-TorS-like"/>
    <property type="match status" value="1"/>
</dbReference>
<dbReference type="SMART" id="SM00388">
    <property type="entry name" value="HisKA"/>
    <property type="match status" value="1"/>
</dbReference>
<dbReference type="CDD" id="cd17546">
    <property type="entry name" value="REC_hyHK_CKI1_RcsC-like"/>
    <property type="match status" value="2"/>
</dbReference>
<sequence>MHGSTIQNNSDWIEQSLNGLDVLRDSIVDGRAVATALREEARLNSDELLFASAELIDAFAFYFQNDLERAVRAFEALSQQFDACGQTEGRFLADTGRIIVLRKIGEVQTAFVLSEQKIIPNLDVVGSRLAALALNIVAILCQERGETMRAIRYFYRALDEAKKINAVSRIAQITANLGEVLYVTGNAADAEEFLKIACEIAPSSSEKWLLPFSSTMLALCKIALGKFDEAYQTIAHYIENEHVYAEHINSYRSFYLSVAAYTLAMRGNLQEAMSFSENALTSMDMIEDPHLKPYIRWVNGFLHRRFGQYDQAIIQLRQAVDELGDSGYQHLPLCAINELSEIYAELGQWQAAYIEQKRYQASFMHVREHANRVQTENLRIRNEFKEAEHDRRLNELMTLERKNLADELQRMLTERETILENSIVGMIFLNSQGRVQWVNTPLCQIFGVERDQVLGASLEPFYASRESYLASGAAVSQAVLLGKAFETELQMRRSDGRLFWVQFSGRAVNKSDLSYGTVWVVMDISARRQLEDDLHKSEYNYRLLIDNVTEGIVVVQNAQIAFANRLIQTLTGYSHEELIGLSFTSSIYSEDVPVVTERHQRLLRGESVEQYYQIRLKHLTTLQLIWVEISSVLIEWEGQPATLTFISDLTQRKLLESQLKESTDEQMRLQTLQMQNELKVSELARRHAEETTEAKSLFLANMSHEIRTPMNAIIGMAHLALKTELTVKQQDYVEKIHKAGLSLMGIINDILDFSKIEAGKLDIEEVEFDLDEVFNSVAVVTSEKAEQKGLEFLFDIGEDVPTRLKGDPLRLGQVLINLVNNAIKFTEEGEVCLQCSISESVSLDSDAKRIRLRFDVRDTGLGMSEAQSSKLFLPFSQGDESTTRKFGGTGLGLSISKGMVNLMHGEISLRSQIGEGTIVSVEIPFSFVESAPVDINRELFDQFNVLVVDDHPHAAKVLRAKLDMYGVRSSMAQSGEEALAALTEAESENRQFDAIFVDLHMPYMDGAELIAQIRQKPFRLLPKIALVGATARESLNYREEATITDAYLDKPFNSSSVFDCLVNMFSYHRHFNAASSLHGAFKCRNLHVLLVEDNLVNQQIAKELLEAADIVVDVAINGRIAIERLLSLDATYYGLVLMDVQMPELDGHEATKLIRQHPQFQELPVVAMTAHALLIEREKCFDSGMNAHIAKPINPNELYQTVADWCSSYVVANTDHRIVANSTATDKSLNIQGVDTRLGLSRTMGDRQLYCKLLRLFVMDQRTAINQIRDAMVKADYKTAERIAHTLKGVSGLIGADVQLLAARIESQIEGLIPFEQISSLLDSAERQLQATIEAIESSLQNEPAVSDLGALVGESKQLSTVEVYQKLKICYRLVASYDIDAMELLNDSVEELNIAFGSDVQKQIMRAASQYDFDVIQSIMKGNAHMIGMSLE</sequence>
<dbReference type="InterPro" id="IPR013655">
    <property type="entry name" value="PAS_fold_3"/>
</dbReference>
<dbReference type="InterPro" id="IPR036890">
    <property type="entry name" value="HATPase_C_sf"/>
</dbReference>
<evidence type="ECO:0000256" key="8">
    <source>
        <dbReference type="ARBA" id="ARBA00022840"/>
    </source>
</evidence>
<feature type="coiled-coil region" evidence="14">
    <location>
        <begin position="370"/>
        <end position="421"/>
    </location>
</feature>
<accession>A0ABR6X840</accession>
<evidence type="ECO:0000256" key="6">
    <source>
        <dbReference type="ARBA" id="ARBA00022692"/>
    </source>
</evidence>
<dbReference type="InterPro" id="IPR036097">
    <property type="entry name" value="HisK_dim/P_sf"/>
</dbReference>
<dbReference type="Pfam" id="PF13426">
    <property type="entry name" value="PAS_9"/>
    <property type="match status" value="1"/>
</dbReference>
<evidence type="ECO:0000256" key="14">
    <source>
        <dbReference type="SAM" id="Coils"/>
    </source>
</evidence>
<keyword evidence="4" id="KW-1003">Cell membrane</keyword>
<dbReference type="InterPro" id="IPR019734">
    <property type="entry name" value="TPR_rpt"/>
</dbReference>
<dbReference type="CDD" id="cd00082">
    <property type="entry name" value="HisKA"/>
    <property type="match status" value="1"/>
</dbReference>
<dbReference type="SUPFAM" id="SSF48452">
    <property type="entry name" value="TPR-like"/>
    <property type="match status" value="2"/>
</dbReference>
<dbReference type="Gene3D" id="3.40.50.2300">
    <property type="match status" value="2"/>
</dbReference>
<keyword evidence="11" id="KW-0472">Membrane</keyword>
<keyword evidence="8" id="KW-0067">ATP-binding</keyword>
<evidence type="ECO:0000256" key="10">
    <source>
        <dbReference type="ARBA" id="ARBA00023012"/>
    </source>
</evidence>
<dbReference type="Gene3D" id="1.20.120.160">
    <property type="entry name" value="HPT domain"/>
    <property type="match status" value="1"/>
</dbReference>
<keyword evidence="14" id="KW-0175">Coiled coil</keyword>
<evidence type="ECO:0000256" key="12">
    <source>
        <dbReference type="PROSITE-ProRule" id="PRU00110"/>
    </source>
</evidence>
<dbReference type="SUPFAM" id="SSF52172">
    <property type="entry name" value="CheY-like"/>
    <property type="match status" value="2"/>
</dbReference>
<dbReference type="InterPro" id="IPR004358">
    <property type="entry name" value="Sig_transdc_His_kin-like_C"/>
</dbReference>
<feature type="domain" description="PAS" evidence="17">
    <location>
        <begin position="552"/>
        <end position="606"/>
    </location>
</feature>
<evidence type="ECO:0000259" key="16">
    <source>
        <dbReference type="PROSITE" id="PS50110"/>
    </source>
</evidence>
<dbReference type="SUPFAM" id="SSF55785">
    <property type="entry name" value="PYP-like sensor domain (PAS domain)"/>
    <property type="match status" value="2"/>
</dbReference>
<feature type="domain" description="PAC" evidence="18">
    <location>
        <begin position="485"/>
        <end position="536"/>
    </location>
</feature>
<protein>
    <recommendedName>
        <fullName evidence="3">histidine kinase</fullName>
        <ecNumber evidence="3">2.7.13.3</ecNumber>
    </recommendedName>
</protein>
<dbReference type="InterPro" id="IPR005467">
    <property type="entry name" value="His_kinase_dom"/>
</dbReference>
<dbReference type="SMART" id="SM00086">
    <property type="entry name" value="PAC"/>
    <property type="match status" value="2"/>
</dbReference>
<dbReference type="EC" id="2.7.13.3" evidence="3"/>
<dbReference type="InterPro" id="IPR000700">
    <property type="entry name" value="PAS-assoc_C"/>
</dbReference>
<dbReference type="SUPFAM" id="SSF47384">
    <property type="entry name" value="Homodimeric domain of signal transducing histidine kinase"/>
    <property type="match status" value="1"/>
</dbReference>
<dbReference type="Pfam" id="PF08447">
    <property type="entry name" value="PAS_3"/>
    <property type="match status" value="1"/>
</dbReference>
<dbReference type="Pfam" id="PF02518">
    <property type="entry name" value="HATPase_c"/>
    <property type="match status" value="1"/>
</dbReference>
<gene>
    <name evidence="20" type="ORF">H8K52_16935</name>
</gene>
<dbReference type="InterPro" id="IPR003594">
    <property type="entry name" value="HATPase_dom"/>
</dbReference>
<dbReference type="Pfam" id="PF00072">
    <property type="entry name" value="Response_reg"/>
    <property type="match status" value="2"/>
</dbReference>
<evidence type="ECO:0000259" key="19">
    <source>
        <dbReference type="PROSITE" id="PS50894"/>
    </source>
</evidence>
<dbReference type="PANTHER" id="PTHR45339:SF1">
    <property type="entry name" value="HYBRID SIGNAL TRANSDUCTION HISTIDINE KINASE J"/>
    <property type="match status" value="1"/>
</dbReference>
<dbReference type="Gene3D" id="1.10.287.130">
    <property type="match status" value="1"/>
</dbReference>
<dbReference type="SUPFAM" id="SSF55874">
    <property type="entry name" value="ATPase domain of HSP90 chaperone/DNA topoisomerase II/histidine kinase"/>
    <property type="match status" value="1"/>
</dbReference>
<keyword evidence="9" id="KW-1133">Transmembrane helix</keyword>
<dbReference type="PROSITE" id="PS50112">
    <property type="entry name" value="PAS"/>
    <property type="match status" value="2"/>
</dbReference>
<dbReference type="InterPro" id="IPR008207">
    <property type="entry name" value="Sig_transdc_His_kin_Hpt_dom"/>
</dbReference>
<evidence type="ECO:0000259" key="15">
    <source>
        <dbReference type="PROSITE" id="PS50109"/>
    </source>
</evidence>
<evidence type="ECO:0000259" key="17">
    <source>
        <dbReference type="PROSITE" id="PS50112"/>
    </source>
</evidence>
<evidence type="ECO:0000256" key="4">
    <source>
        <dbReference type="ARBA" id="ARBA00022475"/>
    </source>
</evidence>
<keyword evidence="5 13" id="KW-0597">Phosphoprotein</keyword>
<evidence type="ECO:0000313" key="21">
    <source>
        <dbReference type="Proteomes" id="UP000648257"/>
    </source>
</evidence>
<dbReference type="EMBL" id="JACOFW010000024">
    <property type="protein sequence ID" value="MBC3809027.1"/>
    <property type="molecule type" value="Genomic_DNA"/>
</dbReference>
<dbReference type="InterPro" id="IPR001610">
    <property type="entry name" value="PAC"/>
</dbReference>
<name>A0ABR6X840_9BURK</name>
<evidence type="ECO:0000256" key="13">
    <source>
        <dbReference type="PROSITE-ProRule" id="PRU00169"/>
    </source>
</evidence>
<dbReference type="InterPro" id="IPR011990">
    <property type="entry name" value="TPR-like_helical_dom_sf"/>
</dbReference>
<dbReference type="Gene3D" id="1.25.40.10">
    <property type="entry name" value="Tetratricopeptide repeat domain"/>
    <property type="match status" value="2"/>
</dbReference>
<evidence type="ECO:0000256" key="9">
    <source>
        <dbReference type="ARBA" id="ARBA00022989"/>
    </source>
</evidence>
<dbReference type="SMART" id="SM00073">
    <property type="entry name" value="HPT"/>
    <property type="match status" value="1"/>
</dbReference>
<dbReference type="Pfam" id="PF01627">
    <property type="entry name" value="Hpt"/>
    <property type="match status" value="1"/>
</dbReference>
<reference evidence="20 21" key="1">
    <citation type="submission" date="2020-08" db="EMBL/GenBank/DDBJ databases">
        <title>Novel species isolated from subtropical streams in China.</title>
        <authorList>
            <person name="Lu H."/>
        </authorList>
    </citation>
    <scope>NUCLEOTIDE SEQUENCE [LARGE SCALE GENOMIC DNA]</scope>
    <source>
        <strain evidence="20 21">KACC 16656</strain>
    </source>
</reference>
<dbReference type="PROSITE" id="PS50113">
    <property type="entry name" value="PAC"/>
    <property type="match status" value="1"/>
</dbReference>
<feature type="modified residue" description="4-aspartylphosphate" evidence="13">
    <location>
        <position position="1139"/>
    </location>
</feature>
<dbReference type="Proteomes" id="UP000648257">
    <property type="component" value="Unassembled WGS sequence"/>
</dbReference>
<keyword evidence="21" id="KW-1185">Reference proteome</keyword>
<dbReference type="NCBIfam" id="TIGR00229">
    <property type="entry name" value="sensory_box"/>
    <property type="match status" value="2"/>
</dbReference>
<dbReference type="InterPro" id="IPR003661">
    <property type="entry name" value="HisK_dim/P_dom"/>
</dbReference>
<feature type="domain" description="Histidine kinase" evidence="15">
    <location>
        <begin position="701"/>
        <end position="927"/>
    </location>
</feature>
<dbReference type="InterPro" id="IPR011006">
    <property type="entry name" value="CheY-like_superfamily"/>
</dbReference>
<keyword evidence="7" id="KW-0547">Nucleotide-binding</keyword>
<comment type="catalytic activity">
    <reaction evidence="1">
        <text>ATP + protein L-histidine = ADP + protein N-phospho-L-histidine.</text>
        <dbReference type="EC" id="2.7.13.3"/>
    </reaction>
</comment>
<dbReference type="SMART" id="SM00028">
    <property type="entry name" value="TPR"/>
    <property type="match status" value="3"/>
</dbReference>
<feature type="domain" description="PAS" evidence="17">
    <location>
        <begin position="411"/>
        <end position="458"/>
    </location>
</feature>